<evidence type="ECO:0000313" key="2">
    <source>
        <dbReference type="Proteomes" id="UP001367676"/>
    </source>
</evidence>
<dbReference type="Proteomes" id="UP001367676">
    <property type="component" value="Unassembled WGS sequence"/>
</dbReference>
<proteinExistence type="predicted"/>
<evidence type="ECO:0000313" key="1">
    <source>
        <dbReference type="EMBL" id="KAK7580587.1"/>
    </source>
</evidence>
<gene>
    <name evidence="1" type="ORF">V9T40_001216</name>
</gene>
<reference evidence="1 2" key="1">
    <citation type="submission" date="2024-03" db="EMBL/GenBank/DDBJ databases">
        <title>Adaptation during the transition from Ophiocordyceps entomopathogen to insect associate is accompanied by gene loss and intensified selection.</title>
        <authorList>
            <person name="Ward C.M."/>
            <person name="Onetto C.A."/>
            <person name="Borneman A.R."/>
        </authorList>
    </citation>
    <scope>NUCLEOTIDE SEQUENCE [LARGE SCALE GENOMIC DNA]</scope>
    <source>
        <strain evidence="1">AWRI1</strain>
        <tissue evidence="1">Single Adult Female</tissue>
    </source>
</reference>
<sequence length="310" mass="34888">MVCRLPIVSKEEDTTTLGFQTENVKYEAPRWVLASDFSQTELANLSPQQEHELHLKSLSHKDPTTIAMAINLEIITKSIGSEVFGFSADENQNRENNAIVKAAFDSFTKLPLQERFITAFGRSVKNAVASVNQTGSTISSALSLACSTMDSDLKNESIYTTLRDEYKKQSLTPPKKTYLYGIPKSIEDLKKAFAELSNDPLMKKFIVHFTYSFFLGPTYGVTRASILELANVPGKLESVQKIYDEAVAEVVPLVKNVNPDKINLNHSPIEFNKRELQPTLSEKLLSKIRSNPELSSVFEPIYKRVYDYFN</sequence>
<name>A0AAN9Y172_9HEMI</name>
<protein>
    <submittedName>
        <fullName evidence="1">Uncharacterized protein</fullName>
    </submittedName>
</protein>
<dbReference type="AlphaFoldDB" id="A0AAN9Y172"/>
<comment type="caution">
    <text evidence="1">The sequence shown here is derived from an EMBL/GenBank/DDBJ whole genome shotgun (WGS) entry which is preliminary data.</text>
</comment>
<keyword evidence="2" id="KW-1185">Reference proteome</keyword>
<accession>A0AAN9Y172</accession>
<organism evidence="1 2">
    <name type="scientific">Parthenolecanium corni</name>
    <dbReference type="NCBI Taxonomy" id="536013"/>
    <lineage>
        <taxon>Eukaryota</taxon>
        <taxon>Metazoa</taxon>
        <taxon>Ecdysozoa</taxon>
        <taxon>Arthropoda</taxon>
        <taxon>Hexapoda</taxon>
        <taxon>Insecta</taxon>
        <taxon>Pterygota</taxon>
        <taxon>Neoptera</taxon>
        <taxon>Paraneoptera</taxon>
        <taxon>Hemiptera</taxon>
        <taxon>Sternorrhyncha</taxon>
        <taxon>Coccoidea</taxon>
        <taxon>Coccidae</taxon>
        <taxon>Parthenolecanium</taxon>
    </lineage>
</organism>
<dbReference type="EMBL" id="JBBCAQ010000034">
    <property type="protein sequence ID" value="KAK7580587.1"/>
    <property type="molecule type" value="Genomic_DNA"/>
</dbReference>